<comment type="caution">
    <text evidence="1">The sequence shown here is derived from an EMBL/GenBank/DDBJ whole genome shotgun (WGS) entry which is preliminary data.</text>
</comment>
<organism evidence="1 2">
    <name type="scientific">Cohnella yongneupensis</name>
    <dbReference type="NCBI Taxonomy" id="425006"/>
    <lineage>
        <taxon>Bacteria</taxon>
        <taxon>Bacillati</taxon>
        <taxon>Bacillota</taxon>
        <taxon>Bacilli</taxon>
        <taxon>Bacillales</taxon>
        <taxon>Paenibacillaceae</taxon>
        <taxon>Cohnella</taxon>
    </lineage>
</organism>
<dbReference type="InterPro" id="IPR017853">
    <property type="entry name" value="GH"/>
</dbReference>
<dbReference type="EMBL" id="JBHSNC010000043">
    <property type="protein sequence ID" value="MFC5530574.1"/>
    <property type="molecule type" value="Genomic_DNA"/>
</dbReference>
<sequence>MILAAFVLTFFLRGGETPLAQALAEAGIAQPVNEHAPLYTGAAWSPAAEADGFAKALENDRFALFVRPDNTQIALVNKQTGYRWTSNPTQEQLAKQTVKGLPLANLQSPFVLTYVTTSGRDQTIRKTVNSIDKKLTVSMIKNDTGLQVTYGYPDLGLGLAIQYELTPSGLKVRVPTDGIKEEKEFVVFELDLLPYFGAAEPGEDGYIFVPDGPGGIVKFDANRSNISKGYLHQVYGLEPTNINNFTKSGERREDISYPVYGVKKGDEAYVAVLTKGAATARIAAMPPGKNSSLYNAYSNQIYREDYLYFRSLKSVPIKQVQKERLDTDREVEFRFISGKDAGYVGMANAYRDYLTETDGIGKQLAPVQHVPLYLKILGGSITEAYNKVKYIPATTFAQATEIVKDMQERGVANMEVVYFGWQNMGGFNMDKKFPIESSLGGTSGAKKFIDEMKSRDIPVSFYDNFIWLNKDNTSLSPKTSGIRGVEGITFVDPDGWFLSKPARTVDMAYDEIQKLKEIGVSGLQFDWVGEMLFNDYDPGAIATRQDTIDIYQGLLKYTRETLGRASVWRGNAYSLANLTNIDYFPYDSSYDFLVDETVPFYPIVVHGFVPYKFQDGNLRNDVKPEFLKAIEYGAMPAYYLTYDEARKMKFTWDALVSSQYAKWADRIGAEYKEFDKLAKLYNQKIVNHEKLSENVFATTYEDGTRVVVDYNKETFAVEGGGGA</sequence>
<dbReference type="RefSeq" id="WP_378112519.1">
    <property type="nucleotide sequence ID" value="NZ_JBHSNC010000043.1"/>
</dbReference>
<dbReference type="Proteomes" id="UP001596108">
    <property type="component" value="Unassembled WGS sequence"/>
</dbReference>
<gene>
    <name evidence="1" type="ORF">ACFPQ4_14140</name>
</gene>
<keyword evidence="2" id="KW-1185">Reference proteome</keyword>
<reference evidence="2" key="1">
    <citation type="journal article" date="2019" name="Int. J. Syst. Evol. Microbiol.">
        <title>The Global Catalogue of Microorganisms (GCM) 10K type strain sequencing project: providing services to taxonomists for standard genome sequencing and annotation.</title>
        <authorList>
            <consortium name="The Broad Institute Genomics Platform"/>
            <consortium name="The Broad Institute Genome Sequencing Center for Infectious Disease"/>
            <person name="Wu L."/>
            <person name="Ma J."/>
        </authorList>
    </citation>
    <scope>NUCLEOTIDE SEQUENCE [LARGE SCALE GENOMIC DNA]</scope>
    <source>
        <strain evidence="2">CGMCC 1.18578</strain>
    </source>
</reference>
<name>A0ABW0R5P1_9BACL</name>
<dbReference type="SUPFAM" id="SSF51445">
    <property type="entry name" value="(Trans)glycosidases"/>
    <property type="match status" value="1"/>
</dbReference>
<dbReference type="Pfam" id="PF18952">
    <property type="entry name" value="DUF5696"/>
    <property type="match status" value="1"/>
</dbReference>
<evidence type="ECO:0000313" key="1">
    <source>
        <dbReference type="EMBL" id="MFC5530574.1"/>
    </source>
</evidence>
<protein>
    <submittedName>
        <fullName evidence="1">DUF5696 domain-containing protein</fullName>
    </submittedName>
</protein>
<dbReference type="InterPro" id="IPR043751">
    <property type="entry name" value="DUF5696"/>
</dbReference>
<evidence type="ECO:0000313" key="2">
    <source>
        <dbReference type="Proteomes" id="UP001596108"/>
    </source>
</evidence>
<accession>A0ABW0R5P1</accession>
<proteinExistence type="predicted"/>